<feature type="transmembrane region" description="Helical" evidence="2">
    <location>
        <begin position="27"/>
        <end position="45"/>
    </location>
</feature>
<evidence type="ECO:0000313" key="3">
    <source>
        <dbReference type="EMBL" id="SBT07336.1"/>
    </source>
</evidence>
<keyword evidence="2" id="KW-1133">Transmembrane helix</keyword>
<keyword evidence="2" id="KW-0472">Membrane</keyword>
<sequence>MVWVVFSLVLVIPYSVGLVQPDDALRLGVVGSVMAFLMWWVANGANPSYLDSSPEDTLGATPTSEPAGDTSNFTV</sequence>
<organism evidence="3 4">
    <name type="scientific">Candidatus Accumulibacter aalborgensis</name>
    <dbReference type="NCBI Taxonomy" id="1860102"/>
    <lineage>
        <taxon>Bacteria</taxon>
        <taxon>Pseudomonadati</taxon>
        <taxon>Pseudomonadota</taxon>
        <taxon>Betaproteobacteria</taxon>
        <taxon>Candidatus Accumulibacter</taxon>
    </lineage>
</organism>
<dbReference type="STRING" id="1860102.ACCAA_420048"/>
<gene>
    <name evidence="3" type="ORF">ACCAA_420048</name>
</gene>
<keyword evidence="2" id="KW-0812">Transmembrane</keyword>
<name>A0A1A8XRN4_9PROT</name>
<evidence type="ECO:0000256" key="1">
    <source>
        <dbReference type="SAM" id="MobiDB-lite"/>
    </source>
</evidence>
<dbReference type="AlphaFoldDB" id="A0A1A8XRN4"/>
<accession>A0A1A8XRN4</accession>
<feature type="region of interest" description="Disordered" evidence="1">
    <location>
        <begin position="51"/>
        <end position="75"/>
    </location>
</feature>
<proteinExistence type="predicted"/>
<evidence type="ECO:0000256" key="2">
    <source>
        <dbReference type="SAM" id="Phobius"/>
    </source>
</evidence>
<keyword evidence="4" id="KW-1185">Reference proteome</keyword>
<evidence type="ECO:0000313" key="4">
    <source>
        <dbReference type="Proteomes" id="UP000199169"/>
    </source>
</evidence>
<dbReference type="EMBL" id="FLQX01000119">
    <property type="protein sequence ID" value="SBT07336.1"/>
    <property type="molecule type" value="Genomic_DNA"/>
</dbReference>
<protein>
    <submittedName>
        <fullName evidence="3">Uncharacterized protein</fullName>
    </submittedName>
</protein>
<dbReference type="Proteomes" id="UP000199169">
    <property type="component" value="Unassembled WGS sequence"/>
</dbReference>
<feature type="compositionally biased region" description="Polar residues" evidence="1">
    <location>
        <begin position="60"/>
        <end position="75"/>
    </location>
</feature>
<reference evidence="3 4" key="1">
    <citation type="submission" date="2016-06" db="EMBL/GenBank/DDBJ databases">
        <authorList>
            <person name="Kjaerup R.B."/>
            <person name="Dalgaard T.S."/>
            <person name="Juul-Madsen H.R."/>
        </authorList>
    </citation>
    <scope>NUCLEOTIDE SEQUENCE [LARGE SCALE GENOMIC DNA]</scope>
    <source>
        <strain evidence="3">3</strain>
    </source>
</reference>